<dbReference type="EMBL" id="DVAB01000029">
    <property type="protein sequence ID" value="HIK00611.1"/>
    <property type="molecule type" value="Genomic_DNA"/>
</dbReference>
<reference evidence="1 2" key="1">
    <citation type="journal article" name="Nat. Commun.">
        <title>Undinarchaeota illuminate DPANN phylogeny and the impact of gene transfer on archaeal evolution.</title>
        <authorList>
            <person name="Dombrowski N."/>
            <person name="Williams T.A."/>
            <person name="Sun J."/>
            <person name="Woodcroft B.J."/>
            <person name="Lee J.H."/>
            <person name="Minh B.Q."/>
            <person name="Rinke C."/>
            <person name="Spang A."/>
        </authorList>
    </citation>
    <scope>NUCLEOTIDE SEQUENCE [LARGE SCALE GENOMIC DNA]</scope>
    <source>
        <strain evidence="1">MAG_bin1129</strain>
    </source>
</reference>
<name>A0A832V206_9ARCH</name>
<proteinExistence type="predicted"/>
<comment type="caution">
    <text evidence="1">The sequence shown here is derived from an EMBL/GenBank/DDBJ whole genome shotgun (WGS) entry which is preliminary data.</text>
</comment>
<gene>
    <name evidence="1" type="ORF">H1016_03660</name>
</gene>
<accession>A0A832V206</accession>
<evidence type="ECO:0000313" key="1">
    <source>
        <dbReference type="EMBL" id="HIK00611.1"/>
    </source>
</evidence>
<protein>
    <submittedName>
        <fullName evidence="1">Uncharacterized protein</fullName>
    </submittedName>
</protein>
<dbReference type="Proteomes" id="UP000646946">
    <property type="component" value="Unassembled WGS sequence"/>
</dbReference>
<sequence>MTAGISRETWDRTVERYMLAPYCEHSKSRGDEVLFLSNYISAVRLSDESTYLVHPLFAMPFDTKKIVIELTENAVKDYDDSVLFKDSNTLGLINNALLHLFEDQRYYVTDSEKMQRIESLISVAKEKFYEKLRMSYQTQASPLPKPHPPAEKFKQYLTKPTF</sequence>
<evidence type="ECO:0000313" key="2">
    <source>
        <dbReference type="Proteomes" id="UP000646946"/>
    </source>
</evidence>
<keyword evidence="2" id="KW-1185">Reference proteome</keyword>
<organism evidence="1 2">
    <name type="scientific">Candidatus Naiadarchaeum limnaeum</name>
    <dbReference type="NCBI Taxonomy" id="2756139"/>
    <lineage>
        <taxon>Archaea</taxon>
        <taxon>Candidatus Undinarchaeota</taxon>
        <taxon>Candidatus Undinarchaeia</taxon>
        <taxon>Candidatus Naiadarchaeales</taxon>
        <taxon>Candidatus Naiadarchaeaceae</taxon>
        <taxon>Candidatus Naiadarchaeum</taxon>
    </lineage>
</organism>
<dbReference type="AlphaFoldDB" id="A0A832V206"/>